<dbReference type="AlphaFoldDB" id="A0A9X3UIJ2"/>
<dbReference type="InterPro" id="IPR011044">
    <property type="entry name" value="Quino_amine_DH_bsu"/>
</dbReference>
<evidence type="ECO:0000313" key="1">
    <source>
        <dbReference type="EMBL" id="MDA5397634.1"/>
    </source>
</evidence>
<dbReference type="RefSeq" id="WP_267989091.1">
    <property type="nucleotide sequence ID" value="NZ_JAPJZI010000001.1"/>
</dbReference>
<dbReference type="InterPro" id="IPR006311">
    <property type="entry name" value="TAT_signal"/>
</dbReference>
<keyword evidence="2" id="KW-1185">Reference proteome</keyword>
<accession>A0A9X3UIJ2</accession>
<sequence length="370" mass="39599">MKEGLLDRRSFVTAAGAIFASTLTPASAEKLASAPAVFASAYRDDMGGFGAAVLTEEGSLIARIPLPGRGHDITRNRSTGQFVVFARRPGTFAVAFTADKTTQPQMITSRPGRHFYGHGAFSADGRLLYASENDFDNAVGMVGVYDATSGYRRIGEFPSGGIGPHDILALDDGVTLAVANGGVETHPDFGRAKLNLATMQPSLCFIDRRDGTVRERHELPPTMHQLSIRHLADDGRGGIYFACQFEGSPRKQPQLSGHCRPGDGIRLFEMEPHHISALRNYIGSIAANPAAGTLAITSPRGNCMFVLNAETGAVLSRRNLPDICGISPLGQDYLASSGDGVLLTGSTNNVDNPGVRWDNHMMPISNPERF</sequence>
<dbReference type="PIRSF" id="PIRSF028101">
    <property type="entry name" value="UCP028101"/>
    <property type="match status" value="1"/>
</dbReference>
<reference evidence="1" key="1">
    <citation type="submission" date="2022-11" db="EMBL/GenBank/DDBJ databases">
        <title>Draft genome sequence of Hoeflea poritis E7-10 and Hoeflea prorocentri PM5-8, separated from scleractinian coral Porites lutea and marine dinoflagellate.</title>
        <authorList>
            <person name="Zhang G."/>
            <person name="Wei Q."/>
            <person name="Cai L."/>
        </authorList>
    </citation>
    <scope>NUCLEOTIDE SEQUENCE</scope>
    <source>
        <strain evidence="1">PM5-8</strain>
    </source>
</reference>
<dbReference type="InterPro" id="IPR015943">
    <property type="entry name" value="WD40/YVTN_repeat-like_dom_sf"/>
</dbReference>
<organism evidence="1 2">
    <name type="scientific">Hoeflea prorocentri</name>
    <dbReference type="NCBI Taxonomy" id="1922333"/>
    <lineage>
        <taxon>Bacteria</taxon>
        <taxon>Pseudomonadati</taxon>
        <taxon>Pseudomonadota</taxon>
        <taxon>Alphaproteobacteria</taxon>
        <taxon>Hyphomicrobiales</taxon>
        <taxon>Rhizobiaceae</taxon>
        <taxon>Hoeflea</taxon>
    </lineage>
</organism>
<dbReference type="Pfam" id="PF07433">
    <property type="entry name" value="DUF1513"/>
    <property type="match status" value="1"/>
</dbReference>
<dbReference type="Gene3D" id="2.130.10.10">
    <property type="entry name" value="YVTN repeat-like/Quinoprotein amine dehydrogenase"/>
    <property type="match status" value="1"/>
</dbReference>
<evidence type="ECO:0000313" key="2">
    <source>
        <dbReference type="Proteomes" id="UP001151234"/>
    </source>
</evidence>
<comment type="caution">
    <text evidence="1">The sequence shown here is derived from an EMBL/GenBank/DDBJ whole genome shotgun (WGS) entry which is preliminary data.</text>
</comment>
<proteinExistence type="predicted"/>
<dbReference type="Proteomes" id="UP001151234">
    <property type="component" value="Unassembled WGS sequence"/>
</dbReference>
<name>A0A9X3UIJ2_9HYPH</name>
<gene>
    <name evidence="1" type="ORF">OQ273_03510</name>
</gene>
<dbReference type="SUPFAM" id="SSF50969">
    <property type="entry name" value="YVTN repeat-like/Quinoprotein amine dehydrogenase"/>
    <property type="match status" value="1"/>
</dbReference>
<dbReference type="EMBL" id="JAPJZI010000001">
    <property type="protein sequence ID" value="MDA5397634.1"/>
    <property type="molecule type" value="Genomic_DNA"/>
</dbReference>
<dbReference type="InterPro" id="IPR008311">
    <property type="entry name" value="UCP028101"/>
</dbReference>
<protein>
    <submittedName>
        <fullName evidence="1">DUF1513 domain-containing protein</fullName>
    </submittedName>
</protein>
<dbReference type="PROSITE" id="PS51318">
    <property type="entry name" value="TAT"/>
    <property type="match status" value="1"/>
</dbReference>